<dbReference type="Gene3D" id="3.10.620.30">
    <property type="match status" value="1"/>
</dbReference>
<feature type="domain" description="Transglutaminase-like" evidence="1">
    <location>
        <begin position="175"/>
        <end position="234"/>
    </location>
</feature>
<evidence type="ECO:0000313" key="3">
    <source>
        <dbReference type="Proteomes" id="UP000199581"/>
    </source>
</evidence>
<proteinExistence type="predicted"/>
<accession>A0A8G2BZA8</accession>
<dbReference type="PANTHER" id="PTHR35532">
    <property type="entry name" value="SIMILAR TO POLYHYDROXYALKANOATE DEPOLYMERASE"/>
    <property type="match status" value="1"/>
</dbReference>
<dbReference type="Gene3D" id="2.60.40.1120">
    <property type="entry name" value="Carboxypeptidase-like, regulatory domain"/>
    <property type="match status" value="1"/>
</dbReference>
<dbReference type="SMART" id="SM00460">
    <property type="entry name" value="TGc"/>
    <property type="match status" value="1"/>
</dbReference>
<dbReference type="PANTHER" id="PTHR35532:SF5">
    <property type="entry name" value="CARBOHYDRATE-BINDING DOMAIN-CONTAINING PROTEIN"/>
    <property type="match status" value="1"/>
</dbReference>
<sequence>MNTLQLPTLVKLLVLLVILGGCAGRQPAPGLSTSFSIPDAANPNADELKAFENMYLEDPEKSLAARFLLDNLPPADRLSMDARALSENLDYAFLARDAMPWGKTVPWDTFLHYVLPHRTSQEPFQPHRAMLFAELAPLCATAGSMEEALARVGKWCAQKAQYRPTSRRDLGVMSILDAGYGRCEETNILFLAAARAVGLPVRQAMVPWWQHTDGNHAWVEAWTRDGWKFLESGTEFSTLNQTWFAAEAPRMAKVVAYVFGQPQDPAVYRMGTGFALVDNTSAYTRGTPVQVSVRLADDQPDAGRDVFFCVYSLGGLRPVTKAVTNDDGMARVVLGPGIFFVSCVADGGLAWTLLDTRDMDETRVRLQADAPRALPESIRFSHPGPAESAFNISTSTRLKRLRKEREQRWEPFLRDLPAPLRERLALAGESTPHWLRLLDQPAGPSTPWLVPVLTGLDDKDLLQAEPGSLPRDIELATFAREASAKASLSYDDEIFTRFVLSPRLHLEPWSPWRAQLLPWLEKYIGLPLEKKMQAIRSRIDGLPILPATLFGPPLTPGQTLAGGFCSSTSDKAVLAAAALRTMGVPARCAVDFKGVEYFDGVNWQFWEMQAAVPARGALHVTGGKDLRPLQDFGVAGIDEGFLRTLDDLPWEKTRDGLTCAMQPGDYILLEPRREDSGVTVRLTPFSVTDKETTVVQIEAASQELSE</sequence>
<dbReference type="Pfam" id="PF01841">
    <property type="entry name" value="Transglut_core"/>
    <property type="match status" value="1"/>
</dbReference>
<keyword evidence="3" id="KW-1185">Reference proteome</keyword>
<dbReference type="InterPro" id="IPR002931">
    <property type="entry name" value="Transglutaminase-like"/>
</dbReference>
<dbReference type="EMBL" id="FOTO01000001">
    <property type="protein sequence ID" value="SFL23245.1"/>
    <property type="molecule type" value="Genomic_DNA"/>
</dbReference>
<evidence type="ECO:0000313" key="2">
    <source>
        <dbReference type="EMBL" id="SFL23245.1"/>
    </source>
</evidence>
<dbReference type="AlphaFoldDB" id="A0A8G2BZA8"/>
<dbReference type="InterPro" id="IPR038765">
    <property type="entry name" value="Papain-like_cys_pep_sf"/>
</dbReference>
<dbReference type="SUPFAM" id="SSF54001">
    <property type="entry name" value="Cysteine proteinases"/>
    <property type="match status" value="1"/>
</dbReference>
<reference evidence="2 3" key="1">
    <citation type="submission" date="2016-10" db="EMBL/GenBank/DDBJ databases">
        <authorList>
            <person name="Varghese N."/>
            <person name="Submissions S."/>
        </authorList>
    </citation>
    <scope>NUCLEOTIDE SEQUENCE [LARGE SCALE GENOMIC DNA]</scope>
    <source>
        <strain evidence="2 3">DSM 1741</strain>
    </source>
</reference>
<organism evidence="2 3">
    <name type="scientific">Desulfomicrobium norvegicum (strain DSM 1741 / NCIMB 8310)</name>
    <name type="common">Desulfovibrio baculatus (strain Norway 4)</name>
    <name type="synonym">Desulfovibrio desulfuricans (strain Norway 4)</name>
    <dbReference type="NCBI Taxonomy" id="52561"/>
    <lineage>
        <taxon>Bacteria</taxon>
        <taxon>Pseudomonadati</taxon>
        <taxon>Thermodesulfobacteriota</taxon>
        <taxon>Desulfovibrionia</taxon>
        <taxon>Desulfovibrionales</taxon>
        <taxon>Desulfomicrobiaceae</taxon>
        <taxon>Desulfomicrobium</taxon>
    </lineage>
</organism>
<protein>
    <submittedName>
        <fullName evidence="2">Transglutaminase-like superfamily protein</fullName>
    </submittedName>
</protein>
<name>A0A8G2BZA8_DESNO</name>
<dbReference type="RefSeq" id="WP_092188109.1">
    <property type="nucleotide sequence ID" value="NZ_FOTO01000001.1"/>
</dbReference>
<evidence type="ECO:0000259" key="1">
    <source>
        <dbReference type="SMART" id="SM00460"/>
    </source>
</evidence>
<dbReference type="OrthoDB" id="5438043at2"/>
<gene>
    <name evidence="2" type="ORF">SAMN05421830_10160</name>
</gene>
<dbReference type="Proteomes" id="UP000199581">
    <property type="component" value="Unassembled WGS sequence"/>
</dbReference>
<comment type="caution">
    <text evidence="2">The sequence shown here is derived from an EMBL/GenBank/DDBJ whole genome shotgun (WGS) entry which is preliminary data.</text>
</comment>